<gene>
    <name evidence="2" type="ORF">H9647_23540</name>
</gene>
<dbReference type="EMBL" id="JACSQL010000019">
    <property type="protein sequence ID" value="MBD7971046.1"/>
    <property type="molecule type" value="Genomic_DNA"/>
</dbReference>
<dbReference type="InterPro" id="IPR050276">
    <property type="entry name" value="MshD_Acetyltransferase"/>
</dbReference>
<dbReference type="Gene3D" id="3.40.630.30">
    <property type="match status" value="1"/>
</dbReference>
<dbReference type="CDD" id="cd04301">
    <property type="entry name" value="NAT_SF"/>
    <property type="match status" value="1"/>
</dbReference>
<sequence length="158" mass="18457">MIELRKITFDNFNECINLRVEEDQQKFLATNMYTLAELYVVKTNNSSFIPMPYAVYHSDTMVGFITMSYVISQNNQNKNYYDIYRLMIDKEYQQNGYGKKAIVRAIELIKTFPHGDASKIIIVYGEENKIARKLYTSLGFIENGERDEDGDILAEYIL</sequence>
<reference evidence="2 3" key="1">
    <citation type="submission" date="2020-08" db="EMBL/GenBank/DDBJ databases">
        <title>A Genomic Blueprint of the Chicken Gut Microbiome.</title>
        <authorList>
            <person name="Gilroy R."/>
            <person name="Ravi A."/>
            <person name="Getino M."/>
            <person name="Pursley I."/>
            <person name="Horton D.L."/>
            <person name="Alikhan N.-F."/>
            <person name="Baker D."/>
            <person name="Gharbi K."/>
            <person name="Hall N."/>
            <person name="Watson M."/>
            <person name="Adriaenssens E.M."/>
            <person name="Foster-Nyarko E."/>
            <person name="Jarju S."/>
            <person name="Secka A."/>
            <person name="Antonio M."/>
            <person name="Oren A."/>
            <person name="Chaudhuri R."/>
            <person name="La Ragione R.M."/>
            <person name="Hildebrand F."/>
            <person name="Pallen M.J."/>
        </authorList>
    </citation>
    <scope>NUCLEOTIDE SEQUENCE [LARGE SCALE GENOMIC DNA]</scope>
    <source>
        <strain evidence="2 3">Sa2BVA9</strain>
    </source>
</reference>
<evidence type="ECO:0000313" key="3">
    <source>
        <dbReference type="Proteomes" id="UP000608071"/>
    </source>
</evidence>
<keyword evidence="3" id="KW-1185">Reference proteome</keyword>
<organism evidence="2 3">
    <name type="scientific">Paenibacillus gallinarum</name>
    <dbReference type="NCBI Taxonomy" id="2762232"/>
    <lineage>
        <taxon>Bacteria</taxon>
        <taxon>Bacillati</taxon>
        <taxon>Bacillota</taxon>
        <taxon>Bacilli</taxon>
        <taxon>Bacillales</taxon>
        <taxon>Paenibacillaceae</taxon>
        <taxon>Paenibacillus</taxon>
    </lineage>
</organism>
<evidence type="ECO:0000259" key="1">
    <source>
        <dbReference type="PROSITE" id="PS51186"/>
    </source>
</evidence>
<dbReference type="Pfam" id="PF00583">
    <property type="entry name" value="Acetyltransf_1"/>
    <property type="match status" value="1"/>
</dbReference>
<dbReference type="SUPFAM" id="SSF55729">
    <property type="entry name" value="Acyl-CoA N-acyltransferases (Nat)"/>
    <property type="match status" value="1"/>
</dbReference>
<dbReference type="Proteomes" id="UP000608071">
    <property type="component" value="Unassembled WGS sequence"/>
</dbReference>
<proteinExistence type="predicted"/>
<dbReference type="InterPro" id="IPR016181">
    <property type="entry name" value="Acyl_CoA_acyltransferase"/>
</dbReference>
<accession>A0ABR8T5M5</accession>
<dbReference type="InterPro" id="IPR000182">
    <property type="entry name" value="GNAT_dom"/>
</dbReference>
<dbReference type="PANTHER" id="PTHR43617:SF34">
    <property type="entry name" value="PUTATIVE-RELATED"/>
    <property type="match status" value="1"/>
</dbReference>
<protein>
    <submittedName>
        <fullName evidence="2">GNAT family N-acetyltransferase</fullName>
    </submittedName>
</protein>
<name>A0ABR8T5M5_9BACL</name>
<feature type="domain" description="N-acetyltransferase" evidence="1">
    <location>
        <begin position="2"/>
        <end position="158"/>
    </location>
</feature>
<dbReference type="PANTHER" id="PTHR43617">
    <property type="entry name" value="L-AMINO ACID N-ACETYLTRANSFERASE"/>
    <property type="match status" value="1"/>
</dbReference>
<evidence type="ECO:0000313" key="2">
    <source>
        <dbReference type="EMBL" id="MBD7971046.1"/>
    </source>
</evidence>
<dbReference type="PROSITE" id="PS51186">
    <property type="entry name" value="GNAT"/>
    <property type="match status" value="1"/>
</dbReference>
<comment type="caution">
    <text evidence="2">The sequence shown here is derived from an EMBL/GenBank/DDBJ whole genome shotgun (WGS) entry which is preliminary data.</text>
</comment>